<keyword evidence="2" id="KW-1185">Reference proteome</keyword>
<sequence>MYSKYFTLFFLACLSMFKISGQELTKEEKEHLDYKVAIFSSEEKELQKLWYEDQMDLMKLKGELREDYQKIVVYHAYKMERLDDRDSDFNEKEIHQRLQQQVDLMHKDVKPILSDKQYETHLRTWKVILNAVYLKKKGK</sequence>
<evidence type="ECO:0000313" key="1">
    <source>
        <dbReference type="EMBL" id="MEF3834499.1"/>
    </source>
</evidence>
<dbReference type="RefSeq" id="WP_303306822.1">
    <property type="nucleotide sequence ID" value="NZ_JAODOP010000004.1"/>
</dbReference>
<proteinExistence type="predicted"/>
<organism evidence="1 2">
    <name type="scientific">Flavivirga spongiicola</name>
    <dbReference type="NCBI Taxonomy" id="421621"/>
    <lineage>
        <taxon>Bacteria</taxon>
        <taxon>Pseudomonadati</taxon>
        <taxon>Bacteroidota</taxon>
        <taxon>Flavobacteriia</taxon>
        <taxon>Flavobacteriales</taxon>
        <taxon>Flavobacteriaceae</taxon>
        <taxon>Flavivirga</taxon>
    </lineage>
</organism>
<reference evidence="1 2" key="1">
    <citation type="submission" date="2022-09" db="EMBL/GenBank/DDBJ databases">
        <title>Genome sequencing of Flavivirga sp. MEBiC05379.</title>
        <authorList>
            <person name="Oh H.-M."/>
            <person name="Kwon K.K."/>
            <person name="Park M.J."/>
            <person name="Yang S.-H."/>
        </authorList>
    </citation>
    <scope>NUCLEOTIDE SEQUENCE [LARGE SCALE GENOMIC DNA]</scope>
    <source>
        <strain evidence="1 2">MEBiC05379</strain>
    </source>
</reference>
<protein>
    <submittedName>
        <fullName evidence="1">Uncharacterized protein</fullName>
    </submittedName>
</protein>
<comment type="caution">
    <text evidence="1">The sequence shown here is derived from an EMBL/GenBank/DDBJ whole genome shotgun (WGS) entry which is preliminary data.</text>
</comment>
<gene>
    <name evidence="1" type="ORF">N1F79_15285</name>
</gene>
<evidence type="ECO:0000313" key="2">
    <source>
        <dbReference type="Proteomes" id="UP001337305"/>
    </source>
</evidence>
<dbReference type="Proteomes" id="UP001337305">
    <property type="component" value="Unassembled WGS sequence"/>
</dbReference>
<name>A0ABU7XUT8_9FLAO</name>
<accession>A0ABU7XUT8</accession>
<dbReference type="EMBL" id="JAODOP010000004">
    <property type="protein sequence ID" value="MEF3834499.1"/>
    <property type="molecule type" value="Genomic_DNA"/>
</dbReference>